<dbReference type="OrthoDB" id="8776491at2"/>
<evidence type="ECO:0000313" key="2">
    <source>
        <dbReference type="EMBL" id="RJF99792.1"/>
    </source>
</evidence>
<gene>
    <name evidence="2" type="ORF">D3871_15635</name>
</gene>
<accession>A0A3A3FUB9</accession>
<name>A0A3A3FUB9_9BURK</name>
<dbReference type="Gene3D" id="3.10.180.10">
    <property type="entry name" value="2,3-Dihydroxybiphenyl 1,2-Dioxygenase, domain 1"/>
    <property type="match status" value="1"/>
</dbReference>
<evidence type="ECO:0000313" key="3">
    <source>
        <dbReference type="Proteomes" id="UP000265955"/>
    </source>
</evidence>
<dbReference type="InterPro" id="IPR052164">
    <property type="entry name" value="Anthracycline_SecMetBiosynth"/>
</dbReference>
<organism evidence="2 3">
    <name type="scientific">Noviherbaspirillum saxi</name>
    <dbReference type="NCBI Taxonomy" id="2320863"/>
    <lineage>
        <taxon>Bacteria</taxon>
        <taxon>Pseudomonadati</taxon>
        <taxon>Pseudomonadota</taxon>
        <taxon>Betaproteobacteria</taxon>
        <taxon>Burkholderiales</taxon>
        <taxon>Oxalobacteraceae</taxon>
        <taxon>Noviherbaspirillum</taxon>
    </lineage>
</organism>
<dbReference type="CDD" id="cd07247">
    <property type="entry name" value="SgaA_N_like"/>
    <property type="match status" value="1"/>
</dbReference>
<sequence length="123" mass="13276">MNNNPVGWFEIYVQDMARAKAFYENVLGIELTNLDAPDLEMLAFPMQNEAYGAAGALVRMPGFASGANSVLVYFSCADCKVEEGRALASGGKVEKEKTSIGPYGFISLIVDTEGNMIGLHSMQ</sequence>
<evidence type="ECO:0000259" key="1">
    <source>
        <dbReference type="PROSITE" id="PS51819"/>
    </source>
</evidence>
<comment type="caution">
    <text evidence="2">The sequence shown here is derived from an EMBL/GenBank/DDBJ whole genome shotgun (WGS) entry which is preliminary data.</text>
</comment>
<dbReference type="InterPro" id="IPR029068">
    <property type="entry name" value="Glyas_Bleomycin-R_OHBP_Dase"/>
</dbReference>
<protein>
    <submittedName>
        <fullName evidence="2">VOC family protein</fullName>
    </submittedName>
</protein>
<proteinExistence type="predicted"/>
<dbReference type="PROSITE" id="PS51819">
    <property type="entry name" value="VOC"/>
    <property type="match status" value="1"/>
</dbReference>
<dbReference type="PANTHER" id="PTHR33993">
    <property type="entry name" value="GLYOXALASE-RELATED"/>
    <property type="match status" value="1"/>
</dbReference>
<dbReference type="InterPro" id="IPR037523">
    <property type="entry name" value="VOC_core"/>
</dbReference>
<dbReference type="Proteomes" id="UP000265955">
    <property type="component" value="Unassembled WGS sequence"/>
</dbReference>
<keyword evidence="3" id="KW-1185">Reference proteome</keyword>
<dbReference type="EMBL" id="QYUO01000001">
    <property type="protein sequence ID" value="RJF99792.1"/>
    <property type="molecule type" value="Genomic_DNA"/>
</dbReference>
<dbReference type="Pfam" id="PF22677">
    <property type="entry name" value="Ble-like_N"/>
    <property type="match status" value="1"/>
</dbReference>
<reference evidence="3" key="1">
    <citation type="submission" date="2018-09" db="EMBL/GenBank/DDBJ databases">
        <authorList>
            <person name="Zhu H."/>
        </authorList>
    </citation>
    <scope>NUCLEOTIDE SEQUENCE [LARGE SCALE GENOMIC DNA]</scope>
    <source>
        <strain evidence="3">K1R23-30</strain>
    </source>
</reference>
<dbReference type="SUPFAM" id="SSF54593">
    <property type="entry name" value="Glyoxalase/Bleomycin resistance protein/Dihydroxybiphenyl dioxygenase"/>
    <property type="match status" value="1"/>
</dbReference>
<dbReference type="PANTHER" id="PTHR33993:SF2">
    <property type="entry name" value="VOC DOMAIN-CONTAINING PROTEIN"/>
    <property type="match status" value="1"/>
</dbReference>
<dbReference type="RefSeq" id="WP_119769737.1">
    <property type="nucleotide sequence ID" value="NZ_QYUO01000001.1"/>
</dbReference>
<dbReference type="AlphaFoldDB" id="A0A3A3FUB9"/>
<feature type="domain" description="VOC" evidence="1">
    <location>
        <begin position="5"/>
        <end position="122"/>
    </location>
</feature>
<dbReference type="InterPro" id="IPR053863">
    <property type="entry name" value="Glyoxy/Ble-like_N"/>
</dbReference>